<dbReference type="EMBL" id="MHIC01000024">
    <property type="protein sequence ID" value="OGY44767.1"/>
    <property type="molecule type" value="Genomic_DNA"/>
</dbReference>
<name>A0A1G1XZM5_9BACT</name>
<reference evidence="1 2" key="1">
    <citation type="journal article" date="2016" name="Nat. Commun.">
        <title>Thousands of microbial genomes shed light on interconnected biogeochemical processes in an aquifer system.</title>
        <authorList>
            <person name="Anantharaman K."/>
            <person name="Brown C.T."/>
            <person name="Hug L.A."/>
            <person name="Sharon I."/>
            <person name="Castelle C.J."/>
            <person name="Probst A.J."/>
            <person name="Thomas B.C."/>
            <person name="Singh A."/>
            <person name="Wilkins M.J."/>
            <person name="Karaoz U."/>
            <person name="Brodie E.L."/>
            <person name="Williams K.H."/>
            <person name="Hubbard S.S."/>
            <person name="Banfield J.F."/>
        </authorList>
    </citation>
    <scope>NUCLEOTIDE SEQUENCE [LARGE SCALE GENOMIC DNA]</scope>
</reference>
<gene>
    <name evidence="1" type="ORF">A2731_00160</name>
</gene>
<evidence type="ECO:0000313" key="1">
    <source>
        <dbReference type="EMBL" id="OGY44767.1"/>
    </source>
</evidence>
<evidence type="ECO:0000313" key="2">
    <source>
        <dbReference type="Proteomes" id="UP000176241"/>
    </source>
</evidence>
<organism evidence="1 2">
    <name type="scientific">Candidatus Buchananbacteria bacterium RIFCSPHIGHO2_01_FULL_39_8</name>
    <dbReference type="NCBI Taxonomy" id="1797533"/>
    <lineage>
        <taxon>Bacteria</taxon>
        <taxon>Candidatus Buchananiibacteriota</taxon>
    </lineage>
</organism>
<comment type="caution">
    <text evidence="1">The sequence shown here is derived from an EMBL/GenBank/DDBJ whole genome shotgun (WGS) entry which is preliminary data.</text>
</comment>
<dbReference type="STRING" id="1797533.A2731_00160"/>
<dbReference type="AlphaFoldDB" id="A0A1G1XZM5"/>
<protein>
    <submittedName>
        <fullName evidence="1">Uncharacterized protein</fullName>
    </submittedName>
</protein>
<sequence>MIKKALTYSVVITTIIWSVGLLATPLAVGAAVSGDLIKLQCATGAGVSDPCKAVYYLGADGKRYVFPNEKTYKTWYSDFSGVQIVSSTEMSSYAIGGNVTYRPGVKLAKITTDPKVYAVAGNGTLRWVTTAAIAESLYGSGWSSMVEDVPDAFFVNYTVGSDVAAASDYDKASETSNASSINEDKNLGGGGVSTGTGLTVALAPDTPASGIVVGNSINNKFTKINLTASADGNITIDQFVVKRGGTIASDSPFSSIALIDAATNARIGNTKTLNAEHKAVFNKDIVVSAGTTKSIYIVGNMGATALYAGEIPSLDLYAVTLSGSAAVIGTLPIVGNYQNVNGTITIGGLSLSDGNNNPSASTQKIGTTKYIVSGFKLVANSVEHFKVSQIRFHQGGTADDDDVLNLELLADDVVIATLATPSESYALFSFASNPILVEKGKTVQFDLRLNIEGGSARTIRFDIEDESDVVALGQTYGSEVKVAAGGNGATTDAEPFWTAQSTEISRGTLKVAPATLLSANIADDSDQVVLGKFELEAKGEAIEITTFPVQFVINTSSNSTVGNVTHADLTNVSIYDEAGKIVAGPTDSAHNTWIDAATLRVGATSTDTVTVPIGVHYYTIKGDVGADFEADDQIYAYVAPNAMVAKGENTGLAVTPTPAAEQQSATMTVKSAALAVSLTGTPGASTVVAGTQNYTFANLSLDAANSGEDVKITTVKVAIHSDSSANPAETSGWSLYYDSTKLAVTNDPDSDASSKTTDNQEATSTFTLSTPLIITKGTSKTLTVKANISNSATNGAIAAGIPDATGANHVTAKGNASGATATITISKTDGTNQTITGTGNLTITQDSSTPDAGFIPANSTGVTVAVLKAIGRYEDINVEKIYITAAQVNSDGGFDQIDNLHLYNGSTLVKSVTPTSTDAANATAFFDMTNTPLVIGKDKTVTLTIKADTPVLNYELNGDGANKPSSYQGFQLKINAVGDITAKGAQSGDELVAASKTVTSANGNNMYLTRSVPTFTLSEAGGTFPASTATKDLHSFTVSADSAGDIGLYSVSYEVSTSSATATDIYLYSGGTKIATATTTGGPVTSHTDDASPEWKDILTFILTTNGEIPANTNVLAAESVILAGQSRTYTVKATVQCADGCLGSGNTGSIILKFLGDGSQVSTAPVAARTREIDGGGAGASGYEYEYSLLWTDWWRMPDLQRSSTTASNTEQWLNGYLVNDNSGNYVLPTSTGATWSKAAQ</sequence>
<accession>A0A1G1XZM5</accession>
<proteinExistence type="predicted"/>
<dbReference type="Proteomes" id="UP000176241">
    <property type="component" value="Unassembled WGS sequence"/>
</dbReference>